<dbReference type="EMBL" id="QFGA01000001">
    <property type="protein sequence ID" value="TEB07773.1"/>
    <property type="molecule type" value="Genomic_DNA"/>
</dbReference>
<evidence type="ECO:0000256" key="2">
    <source>
        <dbReference type="SAM" id="Phobius"/>
    </source>
</evidence>
<reference evidence="4 5" key="1">
    <citation type="journal article" date="2018" name="Environ. Microbiol.">
        <title>Novel energy conservation strategies and behaviour of Pelotomaculum schinkii driving syntrophic propionate catabolism.</title>
        <authorList>
            <person name="Hidalgo-Ahumada C.A.P."/>
            <person name="Nobu M.K."/>
            <person name="Narihiro T."/>
            <person name="Tamaki H."/>
            <person name="Liu W.T."/>
            <person name="Kamagata Y."/>
            <person name="Stams A.J.M."/>
            <person name="Imachi H."/>
            <person name="Sousa D.Z."/>
        </authorList>
    </citation>
    <scope>NUCLEOTIDE SEQUENCE [LARGE SCALE GENOMIC DNA]</scope>
    <source>
        <strain evidence="4 5">HH</strain>
    </source>
</reference>
<sequence length="351" mass="39634">MGFRMRKSINLGGGFKINLSKSGIGYSWGVPGYRITKTAKGATRRTYSIPGTGISYVDETGHNSHNHANNNGTRTRTNQYADPSGYIQTPGYDQVRNIEIADIEQLKTAEADNITATIEKTMRFNKWGTILLWCGLLGFAQWYFFVLPIIGIVLKVVAHKTGVVDLDYSFDDEKADEYNRRIGAWLVLSEGDREWQVIQEASVSNTKVNAGAGRNIKRVVCRIEKGTPYYIRTNVETIQLKLQKELLLFLPDKVFIIRKKKVGAVNYSDVVIRTSQVKFVETGRVPKDAQVVDSTWQYVNKNGTPDRRYSNNRQLPICLYGIVTITSPNGINVEMQFSNIQKTQDFEALAR</sequence>
<evidence type="ECO:0000256" key="1">
    <source>
        <dbReference type="SAM" id="MobiDB-lite"/>
    </source>
</evidence>
<dbReference type="Pfam" id="PF14020">
    <property type="entry name" value="DUF4236"/>
    <property type="match status" value="1"/>
</dbReference>
<evidence type="ECO:0000259" key="3">
    <source>
        <dbReference type="Pfam" id="PF14020"/>
    </source>
</evidence>
<accession>A0A4Y7RG64</accession>
<evidence type="ECO:0000313" key="5">
    <source>
        <dbReference type="Proteomes" id="UP000298324"/>
    </source>
</evidence>
<keyword evidence="2" id="KW-1133">Transmembrane helix</keyword>
<gene>
    <name evidence="4" type="ORF">Psch_01328</name>
</gene>
<name>A0A4Y7RG64_9FIRM</name>
<feature type="domain" description="DUF4236" evidence="3">
    <location>
        <begin position="3"/>
        <end position="56"/>
    </location>
</feature>
<keyword evidence="2" id="KW-0812">Transmembrane</keyword>
<organism evidence="4 5">
    <name type="scientific">Pelotomaculum schinkii</name>
    <dbReference type="NCBI Taxonomy" id="78350"/>
    <lineage>
        <taxon>Bacteria</taxon>
        <taxon>Bacillati</taxon>
        <taxon>Bacillota</taxon>
        <taxon>Clostridia</taxon>
        <taxon>Eubacteriales</taxon>
        <taxon>Desulfotomaculaceae</taxon>
        <taxon>Pelotomaculum</taxon>
    </lineage>
</organism>
<feature type="region of interest" description="Disordered" evidence="1">
    <location>
        <begin position="59"/>
        <end position="78"/>
    </location>
</feature>
<dbReference type="RefSeq" id="WP_190239578.1">
    <property type="nucleotide sequence ID" value="NZ_QFGA01000001.1"/>
</dbReference>
<dbReference type="InterPro" id="IPR025330">
    <property type="entry name" value="DUF4236"/>
</dbReference>
<dbReference type="Proteomes" id="UP000298324">
    <property type="component" value="Unassembled WGS sequence"/>
</dbReference>
<feature type="transmembrane region" description="Helical" evidence="2">
    <location>
        <begin position="130"/>
        <end position="154"/>
    </location>
</feature>
<keyword evidence="5" id="KW-1185">Reference proteome</keyword>
<keyword evidence="2" id="KW-0472">Membrane</keyword>
<comment type="caution">
    <text evidence="4">The sequence shown here is derived from an EMBL/GenBank/DDBJ whole genome shotgun (WGS) entry which is preliminary data.</text>
</comment>
<proteinExistence type="predicted"/>
<protein>
    <recommendedName>
        <fullName evidence="3">DUF4236 domain-containing protein</fullName>
    </recommendedName>
</protein>
<evidence type="ECO:0000313" key="4">
    <source>
        <dbReference type="EMBL" id="TEB07773.1"/>
    </source>
</evidence>
<dbReference type="AlphaFoldDB" id="A0A4Y7RG64"/>